<evidence type="ECO:0000259" key="7">
    <source>
        <dbReference type="Pfam" id="PF07980"/>
    </source>
</evidence>
<dbReference type="EMBL" id="JAUJEA010000003">
    <property type="protein sequence ID" value="MDN5201681.1"/>
    <property type="molecule type" value="Genomic_DNA"/>
</dbReference>
<evidence type="ECO:0000256" key="3">
    <source>
        <dbReference type="ARBA" id="ARBA00022729"/>
    </source>
</evidence>
<feature type="domain" description="RagB/SusD" evidence="7">
    <location>
        <begin position="317"/>
        <end position="396"/>
    </location>
</feature>
<dbReference type="Pfam" id="PF14322">
    <property type="entry name" value="SusD-like_3"/>
    <property type="match status" value="1"/>
</dbReference>
<keyword evidence="5" id="KW-0998">Cell outer membrane</keyword>
<keyword evidence="10" id="KW-1185">Reference proteome</keyword>
<dbReference type="SUPFAM" id="SSF48452">
    <property type="entry name" value="TPR-like"/>
    <property type="match status" value="1"/>
</dbReference>
<dbReference type="CDD" id="cd08977">
    <property type="entry name" value="SusD"/>
    <property type="match status" value="1"/>
</dbReference>
<feature type="chain" id="PRO_5046627470" evidence="6">
    <location>
        <begin position="23"/>
        <end position="426"/>
    </location>
</feature>
<accession>A0ABT8KLU0</accession>
<sequence>MLTKNISKIILFILLISTFSCSDQLDIFPQDSIATEDLTSGDLESLLNGVYASFRNTYADNGNSSLITDFDLLAGNFKTGPLFGASTFETHNIPTTDGYVEYVWSTIYASIFDANILLEVIGDETGFEETESSALYLRSLGYYWLVTRFGGVPLIESSSETSNRRATEEETWNLIIRDLNAALAKAPDFSGPNFVSKEAIMALLARVYLYVGDNAQALQMSQNVIDAGHFSLESDFSDIFSSNTSDELIFGFSNVEEFSRLTRIFTTNDHPNNGSQVYIPTDFALNDLFDPTDTRSEVSAISFNNQPMVNKWANDPTASLIVSRLGEIYLINAEAQGFPGGIARLNQLRAIRGLAAVTPADQAEFIDLIIEERRKELYAEGFHFYDLVRTGKAIQEIPTITSENQYLLPIPQREIDIEGYTQNPGY</sequence>
<feature type="signal peptide" evidence="6">
    <location>
        <begin position="1"/>
        <end position="22"/>
    </location>
</feature>
<keyword evidence="3 6" id="KW-0732">Signal</keyword>
<evidence type="ECO:0000259" key="8">
    <source>
        <dbReference type="Pfam" id="PF14322"/>
    </source>
</evidence>
<comment type="subcellular location">
    <subcellularLocation>
        <location evidence="1">Cell outer membrane</location>
    </subcellularLocation>
</comment>
<dbReference type="RefSeq" id="WP_346751709.1">
    <property type="nucleotide sequence ID" value="NZ_JAUJEA010000003.1"/>
</dbReference>
<dbReference type="PROSITE" id="PS51257">
    <property type="entry name" value="PROKAR_LIPOPROTEIN"/>
    <property type="match status" value="1"/>
</dbReference>
<evidence type="ECO:0000313" key="10">
    <source>
        <dbReference type="Proteomes" id="UP001172082"/>
    </source>
</evidence>
<comment type="similarity">
    <text evidence="2">Belongs to the SusD family.</text>
</comment>
<keyword evidence="4" id="KW-0472">Membrane</keyword>
<dbReference type="InterPro" id="IPR011990">
    <property type="entry name" value="TPR-like_helical_dom_sf"/>
</dbReference>
<name>A0ABT8KLU0_9BACT</name>
<evidence type="ECO:0000256" key="6">
    <source>
        <dbReference type="SAM" id="SignalP"/>
    </source>
</evidence>
<dbReference type="Pfam" id="PF07980">
    <property type="entry name" value="SusD_RagB"/>
    <property type="match status" value="1"/>
</dbReference>
<dbReference type="InterPro" id="IPR012944">
    <property type="entry name" value="SusD_RagB_dom"/>
</dbReference>
<organism evidence="9 10">
    <name type="scientific">Splendidivirga corallicola</name>
    <dbReference type="NCBI Taxonomy" id="3051826"/>
    <lineage>
        <taxon>Bacteria</taxon>
        <taxon>Pseudomonadati</taxon>
        <taxon>Bacteroidota</taxon>
        <taxon>Cytophagia</taxon>
        <taxon>Cytophagales</taxon>
        <taxon>Splendidivirgaceae</taxon>
        <taxon>Splendidivirga</taxon>
    </lineage>
</organism>
<dbReference type="InterPro" id="IPR033985">
    <property type="entry name" value="SusD-like_N"/>
</dbReference>
<evidence type="ECO:0000256" key="4">
    <source>
        <dbReference type="ARBA" id="ARBA00023136"/>
    </source>
</evidence>
<evidence type="ECO:0000256" key="1">
    <source>
        <dbReference type="ARBA" id="ARBA00004442"/>
    </source>
</evidence>
<feature type="domain" description="SusD-like N-terminal" evidence="8">
    <location>
        <begin position="41"/>
        <end position="209"/>
    </location>
</feature>
<evidence type="ECO:0000256" key="2">
    <source>
        <dbReference type="ARBA" id="ARBA00006275"/>
    </source>
</evidence>
<reference evidence="9" key="1">
    <citation type="submission" date="2023-06" db="EMBL/GenBank/DDBJ databases">
        <title>Genomic of Parafulvivirga corallium.</title>
        <authorList>
            <person name="Wang G."/>
        </authorList>
    </citation>
    <scope>NUCLEOTIDE SEQUENCE</scope>
    <source>
        <strain evidence="9">BMA10</strain>
    </source>
</reference>
<evidence type="ECO:0000313" key="9">
    <source>
        <dbReference type="EMBL" id="MDN5201681.1"/>
    </source>
</evidence>
<comment type="caution">
    <text evidence="9">The sequence shown here is derived from an EMBL/GenBank/DDBJ whole genome shotgun (WGS) entry which is preliminary data.</text>
</comment>
<dbReference type="Gene3D" id="1.25.40.390">
    <property type="match status" value="1"/>
</dbReference>
<evidence type="ECO:0000256" key="5">
    <source>
        <dbReference type="ARBA" id="ARBA00023237"/>
    </source>
</evidence>
<proteinExistence type="inferred from homology"/>
<dbReference type="Proteomes" id="UP001172082">
    <property type="component" value="Unassembled WGS sequence"/>
</dbReference>
<gene>
    <name evidence="9" type="ORF">QQ008_09920</name>
</gene>
<protein>
    <submittedName>
        <fullName evidence="9">RagB/SusD family nutrient uptake outer membrane protein</fullName>
    </submittedName>
</protein>